<dbReference type="EMBL" id="JACOPR010000005">
    <property type="protein sequence ID" value="MBC5731180.1"/>
    <property type="molecule type" value="Genomic_DNA"/>
</dbReference>
<proteinExistence type="predicted"/>
<name>A0ABR7HUJ6_9FIRM</name>
<dbReference type="InterPro" id="IPR016181">
    <property type="entry name" value="Acyl_CoA_acyltransferase"/>
</dbReference>
<dbReference type="CDD" id="cd04301">
    <property type="entry name" value="NAT_SF"/>
    <property type="match status" value="1"/>
</dbReference>
<dbReference type="PANTHER" id="PTHR43451">
    <property type="entry name" value="ACETYLTRANSFERASE (GNAT) FAMILY PROTEIN"/>
    <property type="match status" value="1"/>
</dbReference>
<dbReference type="Pfam" id="PF13673">
    <property type="entry name" value="Acetyltransf_10"/>
    <property type="match status" value="1"/>
</dbReference>
<dbReference type="PANTHER" id="PTHR43451:SF1">
    <property type="entry name" value="ACETYLTRANSFERASE"/>
    <property type="match status" value="1"/>
</dbReference>
<evidence type="ECO:0000313" key="3">
    <source>
        <dbReference type="Proteomes" id="UP000660021"/>
    </source>
</evidence>
<keyword evidence="3" id="KW-1185">Reference proteome</keyword>
<feature type="domain" description="N-acetyltransferase" evidence="1">
    <location>
        <begin position="1"/>
        <end position="154"/>
    </location>
</feature>
<dbReference type="SUPFAM" id="SSF55729">
    <property type="entry name" value="Acyl-CoA N-acyltransferases (Nat)"/>
    <property type="match status" value="1"/>
</dbReference>
<dbReference type="Proteomes" id="UP000660021">
    <property type="component" value="Unassembled WGS sequence"/>
</dbReference>
<protein>
    <submittedName>
        <fullName evidence="2">GNAT family N-acetyltransferase</fullName>
    </submittedName>
</protein>
<dbReference type="InterPro" id="IPR000182">
    <property type="entry name" value="GNAT_dom"/>
</dbReference>
<accession>A0ABR7HUJ6</accession>
<evidence type="ECO:0000259" key="1">
    <source>
        <dbReference type="PROSITE" id="PS51186"/>
    </source>
</evidence>
<reference evidence="2 3" key="1">
    <citation type="submission" date="2020-08" db="EMBL/GenBank/DDBJ databases">
        <title>Genome public.</title>
        <authorList>
            <person name="Liu C."/>
            <person name="Sun Q."/>
        </authorList>
    </citation>
    <scope>NUCLEOTIDE SEQUENCE [LARGE SCALE GENOMIC DNA]</scope>
    <source>
        <strain evidence="2 3">New-38</strain>
    </source>
</reference>
<dbReference type="RefSeq" id="WP_186963904.1">
    <property type="nucleotide sequence ID" value="NZ_JACOPR010000005.1"/>
</dbReference>
<dbReference type="Gene3D" id="3.40.630.30">
    <property type="match status" value="1"/>
</dbReference>
<organism evidence="2 3">
    <name type="scientific">Pseudoflavonifractor hominis</name>
    <dbReference type="NCBI Taxonomy" id="2763059"/>
    <lineage>
        <taxon>Bacteria</taxon>
        <taxon>Bacillati</taxon>
        <taxon>Bacillota</taxon>
        <taxon>Clostridia</taxon>
        <taxon>Eubacteriales</taxon>
        <taxon>Oscillospiraceae</taxon>
        <taxon>Pseudoflavonifractor</taxon>
    </lineage>
</organism>
<dbReference type="PROSITE" id="PS51186">
    <property type="entry name" value="GNAT"/>
    <property type="match status" value="1"/>
</dbReference>
<evidence type="ECO:0000313" key="2">
    <source>
        <dbReference type="EMBL" id="MBC5731180.1"/>
    </source>
</evidence>
<dbReference type="InterPro" id="IPR052564">
    <property type="entry name" value="N-acetyltrans/Recomb-assoc"/>
</dbReference>
<gene>
    <name evidence="2" type="ORF">H8S34_10105</name>
</gene>
<comment type="caution">
    <text evidence="2">The sequence shown here is derived from an EMBL/GenBank/DDBJ whole genome shotgun (WGS) entry which is preliminary data.</text>
</comment>
<sequence length="154" mass="17339">MNLRPYRPSDVSALAELFYQTVHSVNRRDYTAEQCRVWATGHPDLSAWDASFQAHRTWIAEEDGHIVGFTDLDVAAGYLDRLYVHKDTQRRGVGTALCDAAEACARAAGVRRLETHASITARPFFAARGYALLREQEVERGGILLKNYVMILEL</sequence>